<dbReference type="GO" id="GO:0005737">
    <property type="term" value="C:cytoplasm"/>
    <property type="evidence" value="ECO:0007669"/>
    <property type="project" value="TreeGrafter"/>
</dbReference>
<dbReference type="GO" id="GO:0016791">
    <property type="term" value="F:phosphatase activity"/>
    <property type="evidence" value="ECO:0007669"/>
    <property type="project" value="TreeGrafter"/>
</dbReference>
<protein>
    <recommendedName>
        <fullName evidence="3">Phosphoglycerate mutase-like protein</fullName>
    </recommendedName>
</protein>
<accession>A0A1Y6M0F5</accession>
<dbReference type="Proteomes" id="UP000215453">
    <property type="component" value="Chromosome 11"/>
</dbReference>
<dbReference type="SUPFAM" id="SSF53254">
    <property type="entry name" value="Phosphoglycerate mutase-like"/>
    <property type="match status" value="1"/>
</dbReference>
<dbReference type="CDD" id="cd07067">
    <property type="entry name" value="HP_PGM_like"/>
    <property type="match status" value="1"/>
</dbReference>
<dbReference type="SMART" id="SM00855">
    <property type="entry name" value="PGAM"/>
    <property type="match status" value="1"/>
</dbReference>
<dbReference type="Pfam" id="PF00300">
    <property type="entry name" value="His_Phos_1"/>
    <property type="match status" value="1"/>
</dbReference>
<dbReference type="AlphaFoldDB" id="A0A1Y6M0F5"/>
<evidence type="ECO:0008006" key="3">
    <source>
        <dbReference type="Google" id="ProtNLM"/>
    </source>
</evidence>
<dbReference type="PANTHER" id="PTHR48100">
    <property type="entry name" value="BROAD-SPECIFICITY PHOSPHATASE YOR283W-RELATED"/>
    <property type="match status" value="1"/>
</dbReference>
<dbReference type="InterPro" id="IPR029033">
    <property type="entry name" value="His_PPase_superfam"/>
</dbReference>
<proteinExistence type="predicted"/>
<name>A0A1Y6M0F5_ZYMTR</name>
<dbReference type="Gene3D" id="3.40.50.1240">
    <property type="entry name" value="Phosphoglycerate mutase-like"/>
    <property type="match status" value="1"/>
</dbReference>
<gene>
    <name evidence="1" type="ORF">ZT1A5_G10625</name>
</gene>
<organism evidence="1 2">
    <name type="scientific">Zymoseptoria tritici ST99CH_1A5</name>
    <dbReference type="NCBI Taxonomy" id="1276529"/>
    <lineage>
        <taxon>Eukaryota</taxon>
        <taxon>Fungi</taxon>
        <taxon>Dikarya</taxon>
        <taxon>Ascomycota</taxon>
        <taxon>Pezizomycotina</taxon>
        <taxon>Dothideomycetes</taxon>
        <taxon>Dothideomycetidae</taxon>
        <taxon>Mycosphaerellales</taxon>
        <taxon>Mycosphaerellaceae</taxon>
        <taxon>Zymoseptoria</taxon>
    </lineage>
</organism>
<dbReference type="InterPro" id="IPR013078">
    <property type="entry name" value="His_Pase_superF_clade-1"/>
</dbReference>
<sequence length="302" mass="34402">MSPLTDFSYVPDIFTHDTLATGPNTPRAETLPRFGILERQYETNTPEDASKSQWQRLAKYLQHLNAKAPYEEQYKVLFVARHGEGVHNVKEREVGREQWNEYWSRLEGDGNLTWVDPRLTNKGLEQAKAAGKFWINAHDVDMVPLPQKFFTSPLTRCLQTVQATWADAPMPESQPFQPVVVEAIRELFGVHTCDRRSARSAIEFAFPTFKIEPSMTEEDELWSAYFRETAEDHGKLWRDFLSRLFEDSDSTYVSVTTHSGATRALYTVLGHPDVWTAAGSVVPIVVCARGRSAMRSDSLTEL</sequence>
<dbReference type="PANTHER" id="PTHR48100:SF1">
    <property type="entry name" value="HISTIDINE PHOSPHATASE FAMILY PROTEIN-RELATED"/>
    <property type="match status" value="1"/>
</dbReference>
<reference evidence="1 2" key="1">
    <citation type="submission" date="2016-10" db="EMBL/GenBank/DDBJ databases">
        <authorList>
            <person name="Varghese N."/>
        </authorList>
    </citation>
    <scope>NUCLEOTIDE SEQUENCE [LARGE SCALE GENOMIC DNA]</scope>
</reference>
<evidence type="ECO:0000313" key="1">
    <source>
        <dbReference type="EMBL" id="SMY29178.1"/>
    </source>
</evidence>
<evidence type="ECO:0000313" key="2">
    <source>
        <dbReference type="Proteomes" id="UP000215453"/>
    </source>
</evidence>
<dbReference type="EMBL" id="LT882686">
    <property type="protein sequence ID" value="SMY29178.1"/>
    <property type="molecule type" value="Genomic_DNA"/>
</dbReference>
<dbReference type="InterPro" id="IPR050275">
    <property type="entry name" value="PGM_Phosphatase"/>
</dbReference>